<proteinExistence type="predicted"/>
<organism evidence="3 4">
    <name type="scientific">Panicum virgatum</name>
    <name type="common">Blackwell switchgrass</name>
    <dbReference type="NCBI Taxonomy" id="38727"/>
    <lineage>
        <taxon>Eukaryota</taxon>
        <taxon>Viridiplantae</taxon>
        <taxon>Streptophyta</taxon>
        <taxon>Embryophyta</taxon>
        <taxon>Tracheophyta</taxon>
        <taxon>Spermatophyta</taxon>
        <taxon>Magnoliopsida</taxon>
        <taxon>Liliopsida</taxon>
        <taxon>Poales</taxon>
        <taxon>Poaceae</taxon>
        <taxon>PACMAD clade</taxon>
        <taxon>Panicoideae</taxon>
        <taxon>Panicodae</taxon>
        <taxon>Paniceae</taxon>
        <taxon>Panicinae</taxon>
        <taxon>Panicum</taxon>
        <taxon>Panicum sect. Hiantes</taxon>
    </lineage>
</organism>
<feature type="signal peptide" evidence="2">
    <location>
        <begin position="1"/>
        <end position="24"/>
    </location>
</feature>
<comment type="caution">
    <text evidence="3">The sequence shown here is derived from an EMBL/GenBank/DDBJ whole genome shotgun (WGS) entry which is preliminary data.</text>
</comment>
<dbReference type="Proteomes" id="UP000823388">
    <property type="component" value="Chromosome 1N"/>
</dbReference>
<feature type="region of interest" description="Disordered" evidence="1">
    <location>
        <begin position="87"/>
        <end position="108"/>
    </location>
</feature>
<evidence type="ECO:0008006" key="5">
    <source>
        <dbReference type="Google" id="ProtNLM"/>
    </source>
</evidence>
<name>A0A8T0WUU0_PANVG</name>
<reference evidence="3" key="1">
    <citation type="submission" date="2020-05" db="EMBL/GenBank/DDBJ databases">
        <title>WGS assembly of Panicum virgatum.</title>
        <authorList>
            <person name="Lovell J.T."/>
            <person name="Jenkins J."/>
            <person name="Shu S."/>
            <person name="Juenger T.E."/>
            <person name="Schmutz J."/>
        </authorList>
    </citation>
    <scope>NUCLEOTIDE SEQUENCE</scope>
    <source>
        <strain evidence="3">AP13</strain>
    </source>
</reference>
<keyword evidence="4" id="KW-1185">Reference proteome</keyword>
<evidence type="ECO:0000256" key="1">
    <source>
        <dbReference type="SAM" id="MobiDB-lite"/>
    </source>
</evidence>
<protein>
    <recommendedName>
        <fullName evidence="5">Secreted protein</fullName>
    </recommendedName>
</protein>
<feature type="chain" id="PRO_5035797300" description="Secreted protein" evidence="2">
    <location>
        <begin position="25"/>
        <end position="108"/>
    </location>
</feature>
<evidence type="ECO:0000256" key="2">
    <source>
        <dbReference type="SAM" id="SignalP"/>
    </source>
</evidence>
<evidence type="ECO:0000313" key="4">
    <source>
        <dbReference type="Proteomes" id="UP000823388"/>
    </source>
</evidence>
<keyword evidence="2" id="KW-0732">Signal</keyword>
<sequence length="108" mass="11876">MRDVRFHLDIQVVLVLCLLAPVLFLQDSVAGYGGGEPFMCSHVNCEESAMAVPSTVKRESYRSSPRKLTRPLPIPTMSIAVRRKLAPARDTPNWDGTHPIPVSPGAHN</sequence>
<dbReference type="EMBL" id="CM029038">
    <property type="protein sequence ID" value="KAG2649456.1"/>
    <property type="molecule type" value="Genomic_DNA"/>
</dbReference>
<dbReference type="AlphaFoldDB" id="A0A8T0WUU0"/>
<evidence type="ECO:0000313" key="3">
    <source>
        <dbReference type="EMBL" id="KAG2649456.1"/>
    </source>
</evidence>
<accession>A0A8T0WUU0</accession>
<gene>
    <name evidence="3" type="ORF">PVAP13_1NG396500</name>
</gene>